<protein>
    <submittedName>
        <fullName evidence="1">Uncharacterized protein</fullName>
    </submittedName>
</protein>
<reference evidence="1" key="1">
    <citation type="submission" date="2022-06" db="EMBL/GenBank/DDBJ databases">
        <authorList>
            <person name="Legras J.-L."/>
            <person name="Devillers H."/>
            <person name="Grondin C."/>
        </authorList>
    </citation>
    <scope>NUCLEOTIDE SEQUENCE</scope>
    <source>
        <strain evidence="1">CLIB 1444</strain>
    </source>
</reference>
<gene>
    <name evidence="1" type="ORF">CLIB1444_06S03268</name>
</gene>
<dbReference type="Proteomes" id="UP001152531">
    <property type="component" value="Unassembled WGS sequence"/>
</dbReference>
<accession>A0ACA9YAM9</accession>
<dbReference type="EMBL" id="CALSDN010000006">
    <property type="protein sequence ID" value="CAH6721485.1"/>
    <property type="molecule type" value="Genomic_DNA"/>
</dbReference>
<sequence>MNLNLSSLSIDDSYDMEIDSVSSLEFINGKDVNNHAYQPKEVDDEDDDDMDTRSLETLKLSPRKCSTPEQETRKESEYEVDEEHSSFVSALSHTLFSPTSVGANYALKMLPAPPTHEDSFMEKSLVRHINSFSNSDISLFEDEFVYNPRTKKYDEVNREILNQSNASVDTINSRVLPNDSMNMLNTPEKTVIHHHHYYYSPNVTNVDGSLVSYQTAHEILPLPSPWEKSFQAVPSKNYSYLISTYLQLFMNFIISFYGIYLIYNIIKTIKKDIESKLVAQSTNLLIEIANCRKNYVENNCSPDLIVPALEKPCEYWLKCMNQDTENVGNKSSISAETLGVILNSLIEPLGFKFFLVFFSFIGFIFGLNFGFGFIRAKSFYNYQRKDQ</sequence>
<name>A0ACA9YAM9_9ASCO</name>
<keyword evidence="2" id="KW-1185">Reference proteome</keyword>
<evidence type="ECO:0000313" key="1">
    <source>
        <dbReference type="EMBL" id="CAH6721485.1"/>
    </source>
</evidence>
<comment type="caution">
    <text evidence="1">The sequence shown here is derived from an EMBL/GenBank/DDBJ whole genome shotgun (WGS) entry which is preliminary data.</text>
</comment>
<organism evidence="1 2">
    <name type="scientific">[Candida] jaroonii</name>
    <dbReference type="NCBI Taxonomy" id="467808"/>
    <lineage>
        <taxon>Eukaryota</taxon>
        <taxon>Fungi</taxon>
        <taxon>Dikarya</taxon>
        <taxon>Ascomycota</taxon>
        <taxon>Saccharomycotina</taxon>
        <taxon>Pichiomycetes</taxon>
        <taxon>Debaryomycetaceae</taxon>
        <taxon>Yamadazyma</taxon>
    </lineage>
</organism>
<proteinExistence type="predicted"/>
<evidence type="ECO:0000313" key="2">
    <source>
        <dbReference type="Proteomes" id="UP001152531"/>
    </source>
</evidence>